<dbReference type="Proteomes" id="UP000009022">
    <property type="component" value="Unassembled WGS sequence"/>
</dbReference>
<gene>
    <name evidence="1" type="ORF">TRIADDRAFT_59532</name>
</gene>
<evidence type="ECO:0000313" key="1">
    <source>
        <dbReference type="EMBL" id="EDV21878.1"/>
    </source>
</evidence>
<organism evidence="1 2">
    <name type="scientific">Trichoplax adhaerens</name>
    <name type="common">Trichoplax reptans</name>
    <dbReference type="NCBI Taxonomy" id="10228"/>
    <lineage>
        <taxon>Eukaryota</taxon>
        <taxon>Metazoa</taxon>
        <taxon>Placozoa</taxon>
        <taxon>Uniplacotomia</taxon>
        <taxon>Trichoplacea</taxon>
        <taxon>Trichoplacidae</taxon>
        <taxon>Trichoplax</taxon>
    </lineage>
</organism>
<name>B3S5W6_TRIAD</name>
<dbReference type="InParanoid" id="B3S5W6"/>
<dbReference type="HOGENOM" id="CLU_467989_0_0_1"/>
<reference evidence="1 2" key="1">
    <citation type="journal article" date="2008" name="Nature">
        <title>The Trichoplax genome and the nature of placozoans.</title>
        <authorList>
            <person name="Srivastava M."/>
            <person name="Begovic E."/>
            <person name="Chapman J."/>
            <person name="Putnam N.H."/>
            <person name="Hellsten U."/>
            <person name="Kawashima T."/>
            <person name="Kuo A."/>
            <person name="Mitros T."/>
            <person name="Salamov A."/>
            <person name="Carpenter M.L."/>
            <person name="Signorovitch A.Y."/>
            <person name="Moreno M.A."/>
            <person name="Kamm K."/>
            <person name="Grimwood J."/>
            <person name="Schmutz J."/>
            <person name="Shapiro H."/>
            <person name="Grigoriev I.V."/>
            <person name="Buss L.W."/>
            <person name="Schierwater B."/>
            <person name="Dellaporta S.L."/>
            <person name="Rokhsar D.S."/>
        </authorList>
    </citation>
    <scope>NUCLEOTIDE SEQUENCE [LARGE SCALE GENOMIC DNA]</scope>
    <source>
        <strain evidence="1 2">Grell-BS-1999</strain>
    </source>
</reference>
<accession>B3S5W6</accession>
<dbReference type="AlphaFoldDB" id="B3S5W6"/>
<dbReference type="KEGG" id="tad:TRIADDRAFT_59532"/>
<sequence length="583" mass="66349">MATMKVAKPVNQLFKSKKTTPFLGWSSEKIKCYKSILEKISVSDFKLSKIQAFGDARLLDELREATKVKFSTKWHKQSAVQIVNSTATEFTDSTNQTVAYTAGGLSALLKAFELLHNRSEMKVVFSSDSHLSIMDRSGLQAHQHPTQYDEYTLSDLIKALSFNFIDSRDPEKSNYQSFSIPMLNPSTSKLISYTNFFLEFLQQKGMAGFDVTQRSKLVVEGQKLSLENFSYIDYLTRASLNKSIMERKGRLYFGFPEDLPRLKHGLNSWKMLGIESYFVDDAFLKDRTLFDIENQPVHAYFIPGDGFFYPDIMEVIIEYLQLHYPDKFEYRANTKLASVYINPGSETAVAVKEITPDGSDRYSSINSIYCSLGHDQVFRNGQAIYKETLATSTTGDWVQHIHVDDLKSRLTNNMTIEEYLNNSEYNLPYADKFNLHVTRLGYKKSSIQDWYDIFYRVTEGGVLNYQTGLGSKNEKRGHSVLEKKDVINKLYKLNKTQLGIWKPITEGSCSRKIDKNNTRTNHSVASNAIFSINASGTGVVDAAKHIKLQKIDFWNKGILKVVPIQIPRADTLGLMESPTNHIA</sequence>
<protein>
    <submittedName>
        <fullName evidence="1">Uncharacterized protein</fullName>
    </submittedName>
</protein>
<dbReference type="RefSeq" id="XP_002115515.1">
    <property type="nucleotide sequence ID" value="XM_002115479.1"/>
</dbReference>
<dbReference type="CTD" id="6756836"/>
<dbReference type="GeneID" id="6756836"/>
<dbReference type="EMBL" id="DS985251">
    <property type="protein sequence ID" value="EDV21878.1"/>
    <property type="molecule type" value="Genomic_DNA"/>
</dbReference>
<keyword evidence="2" id="KW-1185">Reference proteome</keyword>
<evidence type="ECO:0000313" key="2">
    <source>
        <dbReference type="Proteomes" id="UP000009022"/>
    </source>
</evidence>
<proteinExistence type="predicted"/>